<evidence type="ECO:0000259" key="2">
    <source>
        <dbReference type="Pfam" id="PF12697"/>
    </source>
</evidence>
<evidence type="ECO:0000313" key="3">
    <source>
        <dbReference type="EMBL" id="QDL90477.1"/>
    </source>
</evidence>
<dbReference type="AlphaFoldDB" id="A0A5B8FFZ0"/>
<accession>A0A5B8FFZ0</accession>
<dbReference type="OrthoDB" id="9793083at2"/>
<dbReference type="PANTHER" id="PTHR43798:SF31">
    <property type="entry name" value="AB HYDROLASE SUPERFAMILY PROTEIN YCLE"/>
    <property type="match status" value="1"/>
</dbReference>
<proteinExistence type="predicted"/>
<feature type="domain" description="AB hydrolase-1" evidence="2">
    <location>
        <begin position="24"/>
        <end position="253"/>
    </location>
</feature>
<dbReference type="KEGG" id="ppru:FDP22_00910"/>
<protein>
    <submittedName>
        <fullName evidence="3">3-oxoadipate enol-lactonase</fullName>
        <ecNumber evidence="3">3.1.1.24</ecNumber>
    </submittedName>
</protein>
<dbReference type="GO" id="GO:0047570">
    <property type="term" value="F:3-oxoadipate enol-lactonase activity"/>
    <property type="evidence" value="ECO:0007669"/>
    <property type="project" value="UniProtKB-EC"/>
</dbReference>
<evidence type="ECO:0000256" key="1">
    <source>
        <dbReference type="ARBA" id="ARBA00022801"/>
    </source>
</evidence>
<sequence length="267" mass="28737">MQIATINGVKIHHAVTGPESGRAVLFINSLGTDFRVWDRVLPLLPEGTRVIRYDKRGHGLSECPAAPYFMGDLVAEAAGLLDHLGVGRVLVVGLSIGGQIAQGLAAERPDLVEAMVLSNTAAKIGTPDSWDTRIEEIHKGGIAALEEAILSRWFSRAFRESRPEELAGWRHMLCRTPEDGYVGCCYAIKDTDLVESTGRLTLPTLAIAGDEDGSTPPDLVRETAGLIPGARFHLVRGAGHLPCVEQPADVAAALTEFMKETALVREI</sequence>
<dbReference type="Gene3D" id="3.40.50.1820">
    <property type="entry name" value="alpha/beta hydrolase"/>
    <property type="match status" value="1"/>
</dbReference>
<dbReference type="RefSeq" id="WP_138577172.1">
    <property type="nucleotide sequence ID" value="NZ_CP040818.1"/>
</dbReference>
<dbReference type="Proteomes" id="UP000305888">
    <property type="component" value="Chromosome"/>
</dbReference>
<name>A0A5B8FFZ0_9RHOB</name>
<dbReference type="InterPro" id="IPR000073">
    <property type="entry name" value="AB_hydrolase_1"/>
</dbReference>
<dbReference type="InterPro" id="IPR050266">
    <property type="entry name" value="AB_hydrolase_sf"/>
</dbReference>
<dbReference type="InterPro" id="IPR029058">
    <property type="entry name" value="AB_hydrolase_fold"/>
</dbReference>
<dbReference type="EC" id="3.1.1.24" evidence="3"/>
<evidence type="ECO:0000313" key="4">
    <source>
        <dbReference type="Proteomes" id="UP000305888"/>
    </source>
</evidence>
<dbReference type="SUPFAM" id="SSF53474">
    <property type="entry name" value="alpha/beta-Hydrolases"/>
    <property type="match status" value="1"/>
</dbReference>
<dbReference type="EMBL" id="CP040818">
    <property type="protein sequence ID" value="QDL90477.1"/>
    <property type="molecule type" value="Genomic_DNA"/>
</dbReference>
<organism evidence="3 4">
    <name type="scientific">Paroceanicella profunda</name>
    <dbReference type="NCBI Taxonomy" id="2579971"/>
    <lineage>
        <taxon>Bacteria</taxon>
        <taxon>Pseudomonadati</taxon>
        <taxon>Pseudomonadota</taxon>
        <taxon>Alphaproteobacteria</taxon>
        <taxon>Rhodobacterales</taxon>
        <taxon>Paracoccaceae</taxon>
        <taxon>Paroceanicella</taxon>
    </lineage>
</organism>
<keyword evidence="1 3" id="KW-0378">Hydrolase</keyword>
<reference evidence="3 4" key="1">
    <citation type="submission" date="2019-06" db="EMBL/GenBank/DDBJ databases">
        <title>Genome sequence of Rhodobacteraceae bacterium D4M1.</title>
        <authorList>
            <person name="Cao J."/>
        </authorList>
    </citation>
    <scope>NUCLEOTIDE SEQUENCE [LARGE SCALE GENOMIC DNA]</scope>
    <source>
        <strain evidence="3 4">D4M1</strain>
    </source>
</reference>
<keyword evidence="4" id="KW-1185">Reference proteome</keyword>
<dbReference type="PRINTS" id="PR00111">
    <property type="entry name" value="ABHYDROLASE"/>
</dbReference>
<gene>
    <name evidence="3" type="primary">pcaD</name>
    <name evidence="3" type="ORF">FDP22_00910</name>
</gene>
<dbReference type="PANTHER" id="PTHR43798">
    <property type="entry name" value="MONOACYLGLYCEROL LIPASE"/>
    <property type="match status" value="1"/>
</dbReference>
<dbReference type="Pfam" id="PF12697">
    <property type="entry name" value="Abhydrolase_6"/>
    <property type="match status" value="1"/>
</dbReference>
<dbReference type="GO" id="GO:0016020">
    <property type="term" value="C:membrane"/>
    <property type="evidence" value="ECO:0007669"/>
    <property type="project" value="TreeGrafter"/>
</dbReference>
<dbReference type="GO" id="GO:0042952">
    <property type="term" value="P:beta-ketoadipate pathway"/>
    <property type="evidence" value="ECO:0007669"/>
    <property type="project" value="InterPro"/>
</dbReference>
<dbReference type="NCBIfam" id="TIGR02427">
    <property type="entry name" value="protocat_pcaD"/>
    <property type="match status" value="1"/>
</dbReference>
<dbReference type="InterPro" id="IPR026968">
    <property type="entry name" value="PcaD/CatD"/>
</dbReference>